<dbReference type="InParanoid" id="A0A2P6MR00"/>
<sequence>MQGVIPSRQSRYFRPSELQHKTKILTVAPWRQRKCLARLTLSLTVFSKTASSSSTSLLLYGWTLIHNNIKIYTTTLPLNTEPPTGNLSRTVVLWRVDSRKEKDNKYAKYWRIYEYQPLLESEWLWTGEHVILDREKSVEHLYELIQLYKGWERTRAPIFMVQAAPGNTDISVTFNSETGIVLTSKMKDRKDLEFELLLRIFV</sequence>
<gene>
    <name evidence="1" type="ORF">PROFUN_08720</name>
</gene>
<accession>A0A2P6MR00</accession>
<protein>
    <submittedName>
        <fullName evidence="1">Uncharacterized protein</fullName>
    </submittedName>
</protein>
<proteinExistence type="predicted"/>
<keyword evidence="2" id="KW-1185">Reference proteome</keyword>
<feature type="non-terminal residue" evidence="1">
    <location>
        <position position="202"/>
    </location>
</feature>
<name>A0A2P6MR00_9EUKA</name>
<evidence type="ECO:0000313" key="1">
    <source>
        <dbReference type="EMBL" id="PRP74096.1"/>
    </source>
</evidence>
<dbReference type="EMBL" id="MDYQ01000502">
    <property type="protein sequence ID" value="PRP74096.1"/>
    <property type="molecule type" value="Genomic_DNA"/>
</dbReference>
<evidence type="ECO:0000313" key="2">
    <source>
        <dbReference type="Proteomes" id="UP000241769"/>
    </source>
</evidence>
<dbReference type="Proteomes" id="UP000241769">
    <property type="component" value="Unassembled WGS sequence"/>
</dbReference>
<dbReference type="AlphaFoldDB" id="A0A2P6MR00"/>
<reference evidence="1 2" key="1">
    <citation type="journal article" date="2018" name="Genome Biol. Evol.">
        <title>Multiple Roots of Fruiting Body Formation in Amoebozoa.</title>
        <authorList>
            <person name="Hillmann F."/>
            <person name="Forbes G."/>
            <person name="Novohradska S."/>
            <person name="Ferling I."/>
            <person name="Riege K."/>
            <person name="Groth M."/>
            <person name="Westermann M."/>
            <person name="Marz M."/>
            <person name="Spaller T."/>
            <person name="Winckler T."/>
            <person name="Schaap P."/>
            <person name="Glockner G."/>
        </authorList>
    </citation>
    <scope>NUCLEOTIDE SEQUENCE [LARGE SCALE GENOMIC DNA]</scope>
    <source>
        <strain evidence="1 2">Jena</strain>
    </source>
</reference>
<comment type="caution">
    <text evidence="1">The sequence shown here is derived from an EMBL/GenBank/DDBJ whole genome shotgun (WGS) entry which is preliminary data.</text>
</comment>
<organism evidence="1 2">
    <name type="scientific">Planoprotostelium fungivorum</name>
    <dbReference type="NCBI Taxonomy" id="1890364"/>
    <lineage>
        <taxon>Eukaryota</taxon>
        <taxon>Amoebozoa</taxon>
        <taxon>Evosea</taxon>
        <taxon>Variosea</taxon>
        <taxon>Cavosteliida</taxon>
        <taxon>Cavosteliaceae</taxon>
        <taxon>Planoprotostelium</taxon>
    </lineage>
</organism>